<dbReference type="KEGG" id="smo:SELMODRAFT_37850"/>
<dbReference type="Gramene" id="EFJ34033">
    <property type="protein sequence ID" value="EFJ34033"/>
    <property type="gene ID" value="SELMODRAFT_37087"/>
</dbReference>
<dbReference type="CDD" id="cd02205">
    <property type="entry name" value="CBS_pair_SF"/>
    <property type="match status" value="1"/>
</dbReference>
<dbReference type="InterPro" id="IPR046342">
    <property type="entry name" value="CBS_dom_sf"/>
</dbReference>
<evidence type="ECO:0000256" key="2">
    <source>
        <dbReference type="PROSITE-ProRule" id="PRU00703"/>
    </source>
</evidence>
<evidence type="ECO:0000256" key="1">
    <source>
        <dbReference type="ARBA" id="ARBA00023122"/>
    </source>
</evidence>
<dbReference type="InterPro" id="IPR000644">
    <property type="entry name" value="CBS_dom"/>
</dbReference>
<dbReference type="HOGENOM" id="CLU_040681_0_2_1"/>
<dbReference type="Gramene" id="EFJ37540">
    <property type="protein sequence ID" value="EFJ37540"/>
    <property type="gene ID" value="SELMODRAFT_37850"/>
</dbReference>
<reference evidence="5 6" key="1">
    <citation type="journal article" date="2011" name="Science">
        <title>The Selaginella genome identifies genetic changes associated with the evolution of vascular plants.</title>
        <authorList>
            <person name="Banks J.A."/>
            <person name="Nishiyama T."/>
            <person name="Hasebe M."/>
            <person name="Bowman J.L."/>
            <person name="Gribskov M."/>
            <person name="dePamphilis C."/>
            <person name="Albert V.A."/>
            <person name="Aono N."/>
            <person name="Aoyama T."/>
            <person name="Ambrose B.A."/>
            <person name="Ashton N.W."/>
            <person name="Axtell M.J."/>
            <person name="Barker E."/>
            <person name="Barker M.S."/>
            <person name="Bennetzen J.L."/>
            <person name="Bonawitz N.D."/>
            <person name="Chapple C."/>
            <person name="Cheng C."/>
            <person name="Correa L.G."/>
            <person name="Dacre M."/>
            <person name="DeBarry J."/>
            <person name="Dreyer I."/>
            <person name="Elias M."/>
            <person name="Engstrom E.M."/>
            <person name="Estelle M."/>
            <person name="Feng L."/>
            <person name="Finet C."/>
            <person name="Floyd S.K."/>
            <person name="Frommer W.B."/>
            <person name="Fujita T."/>
            <person name="Gramzow L."/>
            <person name="Gutensohn M."/>
            <person name="Harholt J."/>
            <person name="Hattori M."/>
            <person name="Heyl A."/>
            <person name="Hirai T."/>
            <person name="Hiwatashi Y."/>
            <person name="Ishikawa M."/>
            <person name="Iwata M."/>
            <person name="Karol K.G."/>
            <person name="Koehler B."/>
            <person name="Kolukisaoglu U."/>
            <person name="Kubo M."/>
            <person name="Kurata T."/>
            <person name="Lalonde S."/>
            <person name="Li K."/>
            <person name="Li Y."/>
            <person name="Litt A."/>
            <person name="Lyons E."/>
            <person name="Manning G."/>
            <person name="Maruyama T."/>
            <person name="Michael T.P."/>
            <person name="Mikami K."/>
            <person name="Miyazaki S."/>
            <person name="Morinaga S."/>
            <person name="Murata T."/>
            <person name="Mueller-Roeber B."/>
            <person name="Nelson D.R."/>
            <person name="Obara M."/>
            <person name="Oguri Y."/>
            <person name="Olmstead R.G."/>
            <person name="Onodera N."/>
            <person name="Petersen B.L."/>
            <person name="Pils B."/>
            <person name="Prigge M."/>
            <person name="Rensing S.A."/>
            <person name="Riano-Pachon D.M."/>
            <person name="Roberts A.W."/>
            <person name="Sato Y."/>
            <person name="Scheller H.V."/>
            <person name="Schulz B."/>
            <person name="Schulz C."/>
            <person name="Shakirov E.V."/>
            <person name="Shibagaki N."/>
            <person name="Shinohara N."/>
            <person name="Shippen D.E."/>
            <person name="Soerensen I."/>
            <person name="Sotooka R."/>
            <person name="Sugimoto N."/>
            <person name="Sugita M."/>
            <person name="Sumikawa N."/>
            <person name="Tanurdzic M."/>
            <person name="Theissen G."/>
            <person name="Ulvskov P."/>
            <person name="Wakazuki S."/>
            <person name="Weng J.K."/>
            <person name="Willats W.W."/>
            <person name="Wipf D."/>
            <person name="Wolf P.G."/>
            <person name="Yang L."/>
            <person name="Zimmer A.D."/>
            <person name="Zhu Q."/>
            <person name="Mitros T."/>
            <person name="Hellsten U."/>
            <person name="Loque D."/>
            <person name="Otillar R."/>
            <person name="Salamov A."/>
            <person name="Schmutz J."/>
            <person name="Shapiro H."/>
            <person name="Lindquist E."/>
            <person name="Lucas S."/>
            <person name="Rokhsar D."/>
            <person name="Grigoriev I.V."/>
        </authorList>
    </citation>
    <scope>NUCLEOTIDE SEQUENCE [LARGE SCALE GENOMIC DNA]</scope>
</reference>
<feature type="domain" description="CBS" evidence="3">
    <location>
        <begin position="102"/>
        <end position="141"/>
    </location>
</feature>
<proteinExistence type="predicted"/>
<evidence type="ECO:0000259" key="3">
    <source>
        <dbReference type="PROSITE" id="PS51371"/>
    </source>
</evidence>
<keyword evidence="1 2" id="KW-0129">CBS domain</keyword>
<dbReference type="InterPro" id="IPR051257">
    <property type="entry name" value="Diverse_CBS-Domain"/>
</dbReference>
<dbReference type="PROSITE" id="PS51371">
    <property type="entry name" value="CBS"/>
    <property type="match status" value="1"/>
</dbReference>
<sequence>EILPSGEWPENFSMLNFEDLSLHFAPTLFKAEAQPSTLLADVMSGLRFSAAQDDLLEAIEHCFDEVSGVPVLDEERKCIGVVSRKDRDKATNGLKSPVSEVMSSPAITLSADKTVSDAAVIMLKKKIHRIPIVNDSNAVIG</sequence>
<dbReference type="Gene3D" id="3.10.580.10">
    <property type="entry name" value="CBS-domain"/>
    <property type="match status" value="2"/>
</dbReference>
<protein>
    <recommendedName>
        <fullName evidence="3">CBS domain-containing protein</fullName>
    </recommendedName>
</protein>
<evidence type="ECO:0000313" key="4">
    <source>
        <dbReference type="EMBL" id="EFJ34033.1"/>
    </source>
</evidence>
<dbReference type="AlphaFoldDB" id="D8QT21"/>
<dbReference type="STRING" id="88036.D8QT21"/>
<dbReference type="EMBL" id="GL377570">
    <property type="protein sequence ID" value="EFJ34033.1"/>
    <property type="molecule type" value="Genomic_DNA"/>
</dbReference>
<name>D8QT21_SELML</name>
<evidence type="ECO:0000313" key="5">
    <source>
        <dbReference type="EMBL" id="EFJ37540.1"/>
    </source>
</evidence>
<gene>
    <name evidence="4" type="ORF">SELMODRAFT_37087</name>
    <name evidence="5" type="ORF">SELMODRAFT_37850</name>
</gene>
<feature type="non-terminal residue" evidence="5">
    <location>
        <position position="141"/>
    </location>
</feature>
<dbReference type="PANTHER" id="PTHR43080">
    <property type="entry name" value="CBS DOMAIN-CONTAINING PROTEIN CBSX3, MITOCHONDRIAL"/>
    <property type="match status" value="1"/>
</dbReference>
<organism evidence="6">
    <name type="scientific">Selaginella moellendorffii</name>
    <name type="common">Spikemoss</name>
    <dbReference type="NCBI Taxonomy" id="88036"/>
    <lineage>
        <taxon>Eukaryota</taxon>
        <taxon>Viridiplantae</taxon>
        <taxon>Streptophyta</taxon>
        <taxon>Embryophyta</taxon>
        <taxon>Tracheophyta</taxon>
        <taxon>Lycopodiopsida</taxon>
        <taxon>Selaginellales</taxon>
        <taxon>Selaginellaceae</taxon>
        <taxon>Selaginella</taxon>
    </lineage>
</organism>
<feature type="non-terminal residue" evidence="5">
    <location>
        <position position="1"/>
    </location>
</feature>
<dbReference type="EMBL" id="GL377566">
    <property type="protein sequence ID" value="EFJ37540.1"/>
    <property type="molecule type" value="Genomic_DNA"/>
</dbReference>
<evidence type="ECO:0000313" key="6">
    <source>
        <dbReference type="Proteomes" id="UP000001514"/>
    </source>
</evidence>
<dbReference type="InParanoid" id="D8QT21"/>
<dbReference type="KEGG" id="smo:SELMODRAFT_37087"/>
<dbReference type="Proteomes" id="UP000001514">
    <property type="component" value="Unassembled WGS sequence"/>
</dbReference>
<dbReference type="PANTHER" id="PTHR43080:SF29">
    <property type="entry name" value="OS02G0818000 PROTEIN"/>
    <property type="match status" value="1"/>
</dbReference>
<accession>D8QT21</accession>
<keyword evidence="6" id="KW-1185">Reference proteome</keyword>
<dbReference type="OrthoDB" id="418595at2759"/>
<dbReference type="SUPFAM" id="SSF54631">
    <property type="entry name" value="CBS-domain pair"/>
    <property type="match status" value="1"/>
</dbReference>
<dbReference type="Pfam" id="PF00571">
    <property type="entry name" value="CBS"/>
    <property type="match status" value="2"/>
</dbReference>